<feature type="compositionally biased region" description="Low complexity" evidence="1">
    <location>
        <begin position="59"/>
        <end position="77"/>
    </location>
</feature>
<feature type="region of interest" description="Disordered" evidence="1">
    <location>
        <begin position="1"/>
        <end position="85"/>
    </location>
</feature>
<dbReference type="EMBL" id="BPLR01002962">
    <property type="protein sequence ID" value="GIX79677.1"/>
    <property type="molecule type" value="Genomic_DNA"/>
</dbReference>
<proteinExistence type="predicted"/>
<reference evidence="2 3" key="1">
    <citation type="submission" date="2021-06" db="EMBL/GenBank/DDBJ databases">
        <title>Caerostris extrusa draft genome.</title>
        <authorList>
            <person name="Kono N."/>
            <person name="Arakawa K."/>
        </authorList>
    </citation>
    <scope>NUCLEOTIDE SEQUENCE [LARGE SCALE GENOMIC DNA]</scope>
</reference>
<name>A0AAV4N868_CAEEX</name>
<accession>A0AAV4N868</accession>
<feature type="compositionally biased region" description="Low complexity" evidence="1">
    <location>
        <begin position="32"/>
        <end position="43"/>
    </location>
</feature>
<protein>
    <submittedName>
        <fullName evidence="2">Uncharacterized protein</fullName>
    </submittedName>
</protein>
<keyword evidence="3" id="KW-1185">Reference proteome</keyword>
<dbReference type="Proteomes" id="UP001054945">
    <property type="component" value="Unassembled WGS sequence"/>
</dbReference>
<evidence type="ECO:0000256" key="1">
    <source>
        <dbReference type="SAM" id="MobiDB-lite"/>
    </source>
</evidence>
<gene>
    <name evidence="2" type="ORF">CEXT_419441</name>
</gene>
<feature type="compositionally biased region" description="Pro residues" evidence="1">
    <location>
        <begin position="44"/>
        <end position="58"/>
    </location>
</feature>
<dbReference type="AlphaFoldDB" id="A0AAV4N868"/>
<organism evidence="2 3">
    <name type="scientific">Caerostris extrusa</name>
    <name type="common">Bark spider</name>
    <name type="synonym">Caerostris bankana</name>
    <dbReference type="NCBI Taxonomy" id="172846"/>
    <lineage>
        <taxon>Eukaryota</taxon>
        <taxon>Metazoa</taxon>
        <taxon>Ecdysozoa</taxon>
        <taxon>Arthropoda</taxon>
        <taxon>Chelicerata</taxon>
        <taxon>Arachnida</taxon>
        <taxon>Araneae</taxon>
        <taxon>Araneomorphae</taxon>
        <taxon>Entelegynae</taxon>
        <taxon>Araneoidea</taxon>
        <taxon>Araneidae</taxon>
        <taxon>Caerostris</taxon>
    </lineage>
</organism>
<comment type="caution">
    <text evidence="2">The sequence shown here is derived from an EMBL/GenBank/DDBJ whole genome shotgun (WGS) entry which is preliminary data.</text>
</comment>
<evidence type="ECO:0000313" key="2">
    <source>
        <dbReference type="EMBL" id="GIX79677.1"/>
    </source>
</evidence>
<evidence type="ECO:0000313" key="3">
    <source>
        <dbReference type="Proteomes" id="UP001054945"/>
    </source>
</evidence>
<sequence>MPFSIKRFTMHRSTSLPGGRSSEGKKISLTELPNSSRSSRRPTSPSPPPPLPPHPPPHSSSCSSSSNRCNNSSCCPTAAPWTCLS</sequence>